<evidence type="ECO:0000256" key="3">
    <source>
        <dbReference type="RuleBase" id="RU000363"/>
    </source>
</evidence>
<keyword evidence="5" id="KW-1185">Reference proteome</keyword>
<organism evidence="4 5">
    <name type="scientific">Friedmanniomyces simplex</name>
    <dbReference type="NCBI Taxonomy" id="329884"/>
    <lineage>
        <taxon>Eukaryota</taxon>
        <taxon>Fungi</taxon>
        <taxon>Dikarya</taxon>
        <taxon>Ascomycota</taxon>
        <taxon>Pezizomycotina</taxon>
        <taxon>Dothideomycetes</taxon>
        <taxon>Dothideomycetidae</taxon>
        <taxon>Mycosphaerellales</taxon>
        <taxon>Teratosphaeriaceae</taxon>
        <taxon>Friedmanniomyces</taxon>
    </lineage>
</organism>
<dbReference type="GO" id="GO:0004806">
    <property type="term" value="F:triacylglycerol lipase activity"/>
    <property type="evidence" value="ECO:0007669"/>
    <property type="project" value="TreeGrafter"/>
</dbReference>
<keyword evidence="2" id="KW-0560">Oxidoreductase</keyword>
<evidence type="ECO:0008006" key="6">
    <source>
        <dbReference type="Google" id="ProtNLM"/>
    </source>
</evidence>
<evidence type="ECO:0000313" key="4">
    <source>
        <dbReference type="EMBL" id="TKA66548.1"/>
    </source>
</evidence>
<dbReference type="OrthoDB" id="2102561at2759"/>
<comment type="similarity">
    <text evidence="1 3">Belongs to the short-chain dehydrogenases/reductases (SDR) family.</text>
</comment>
<dbReference type="SUPFAM" id="SSF51735">
    <property type="entry name" value="NAD(P)-binding Rossmann-fold domains"/>
    <property type="match status" value="1"/>
</dbReference>
<dbReference type="InterPro" id="IPR036291">
    <property type="entry name" value="NAD(P)-bd_dom_sf"/>
</dbReference>
<dbReference type="EMBL" id="NAJQ01000637">
    <property type="protein sequence ID" value="TKA66548.1"/>
    <property type="molecule type" value="Genomic_DNA"/>
</dbReference>
<dbReference type="STRING" id="329884.A0A4U0WUU7"/>
<sequence length="283" mass="30791">MSTVQKKTVLITGCSTGGIGWAMAKTFHKRGFYVFATARDPSNAADLSELSDVEILELDVTVPQTISRSKDIVAKRTGGTLDVLINNAGVEFVSPLLDVNIAEAKRLYDVNVWGPLTVVQAFAPLLIEAKGVVSNHSSIDAVLSMAWAGIFASSKAAEARISETLRLELEPLGVRVVTVMSGSADTPMFGKPGGQSRLPKTSYYYDAQDAANKERMDHQSKATKVEVLAEKLVEEVLGGAKGHIWHGAFASLVRFMTWAFPTWYVDRLVNAERGLGQVKRRLH</sequence>
<dbReference type="Proteomes" id="UP000309340">
    <property type="component" value="Unassembled WGS sequence"/>
</dbReference>
<dbReference type="PANTHER" id="PTHR44169">
    <property type="entry name" value="NADPH-DEPENDENT 1-ACYLDIHYDROXYACETONE PHOSPHATE REDUCTASE"/>
    <property type="match status" value="1"/>
</dbReference>
<reference evidence="4 5" key="1">
    <citation type="submission" date="2017-03" db="EMBL/GenBank/DDBJ databases">
        <title>Genomes of endolithic fungi from Antarctica.</title>
        <authorList>
            <person name="Coleine C."/>
            <person name="Masonjones S."/>
            <person name="Stajich J.E."/>
        </authorList>
    </citation>
    <scope>NUCLEOTIDE SEQUENCE [LARGE SCALE GENOMIC DNA]</scope>
    <source>
        <strain evidence="4 5">CCFEE 5184</strain>
    </source>
</reference>
<protein>
    <recommendedName>
        <fullName evidence="6">NADPH-dependent 1-acyldihydroxyacetone phosphate reductase</fullName>
    </recommendedName>
</protein>
<dbReference type="GO" id="GO:0005811">
    <property type="term" value="C:lipid droplet"/>
    <property type="evidence" value="ECO:0007669"/>
    <property type="project" value="TreeGrafter"/>
</dbReference>
<dbReference type="PRINTS" id="PR00081">
    <property type="entry name" value="GDHRDH"/>
</dbReference>
<dbReference type="GO" id="GO:0005783">
    <property type="term" value="C:endoplasmic reticulum"/>
    <property type="evidence" value="ECO:0007669"/>
    <property type="project" value="TreeGrafter"/>
</dbReference>
<dbReference type="Pfam" id="PF00106">
    <property type="entry name" value="adh_short"/>
    <property type="match status" value="1"/>
</dbReference>
<dbReference type="AlphaFoldDB" id="A0A4U0WUU7"/>
<gene>
    <name evidence="4" type="ORF">B0A55_08497</name>
</gene>
<evidence type="ECO:0000256" key="2">
    <source>
        <dbReference type="ARBA" id="ARBA00023002"/>
    </source>
</evidence>
<dbReference type="PANTHER" id="PTHR44169:SF6">
    <property type="entry name" value="NADPH-DEPENDENT 1-ACYLDIHYDROXYACETONE PHOSPHATE REDUCTASE"/>
    <property type="match status" value="1"/>
</dbReference>
<proteinExistence type="inferred from homology"/>
<evidence type="ECO:0000256" key="1">
    <source>
        <dbReference type="ARBA" id="ARBA00006484"/>
    </source>
</evidence>
<dbReference type="InterPro" id="IPR002347">
    <property type="entry name" value="SDR_fam"/>
</dbReference>
<dbReference type="GO" id="GO:0019433">
    <property type="term" value="P:triglyceride catabolic process"/>
    <property type="evidence" value="ECO:0007669"/>
    <property type="project" value="TreeGrafter"/>
</dbReference>
<dbReference type="GO" id="GO:0006654">
    <property type="term" value="P:phosphatidic acid biosynthetic process"/>
    <property type="evidence" value="ECO:0007669"/>
    <property type="project" value="TreeGrafter"/>
</dbReference>
<name>A0A4U0WUU7_9PEZI</name>
<accession>A0A4U0WUU7</accession>
<evidence type="ECO:0000313" key="5">
    <source>
        <dbReference type="Proteomes" id="UP000309340"/>
    </source>
</evidence>
<dbReference type="PRINTS" id="PR00080">
    <property type="entry name" value="SDRFAMILY"/>
</dbReference>
<dbReference type="Gene3D" id="3.40.50.720">
    <property type="entry name" value="NAD(P)-binding Rossmann-like Domain"/>
    <property type="match status" value="1"/>
</dbReference>
<comment type="caution">
    <text evidence="4">The sequence shown here is derived from an EMBL/GenBank/DDBJ whole genome shotgun (WGS) entry which is preliminary data.</text>
</comment>
<dbReference type="GO" id="GO:0000140">
    <property type="term" value="F:acylglycerone-phosphate reductase (NADP+) activity"/>
    <property type="evidence" value="ECO:0007669"/>
    <property type="project" value="TreeGrafter"/>
</dbReference>